<keyword evidence="3" id="KW-1185">Reference proteome</keyword>
<dbReference type="SUPFAM" id="SSF109604">
    <property type="entry name" value="HD-domain/PDEase-like"/>
    <property type="match status" value="1"/>
</dbReference>
<keyword evidence="2" id="KW-0378">Hydrolase</keyword>
<dbReference type="PANTHER" id="PTHR43155">
    <property type="entry name" value="CYCLIC DI-GMP PHOSPHODIESTERASE PA4108-RELATED"/>
    <property type="match status" value="1"/>
</dbReference>
<comment type="caution">
    <text evidence="2">The sequence shown here is derived from an EMBL/GenBank/DDBJ whole genome shotgun (WGS) entry which is preliminary data.</text>
</comment>
<dbReference type="Gene3D" id="1.10.3210.10">
    <property type="entry name" value="Hypothetical protein af1432"/>
    <property type="match status" value="1"/>
</dbReference>
<dbReference type="PANTHER" id="PTHR43155:SF2">
    <property type="entry name" value="CYCLIC DI-GMP PHOSPHODIESTERASE PA4108"/>
    <property type="match status" value="1"/>
</dbReference>
<protein>
    <submittedName>
        <fullName evidence="2">HD family phosphohydrolase</fullName>
    </submittedName>
</protein>
<dbReference type="InterPro" id="IPR021812">
    <property type="entry name" value="DUF3391"/>
</dbReference>
<organism evidence="2 3">
    <name type="scientific">Desulfovibrio subterraneus</name>
    <dbReference type="NCBI Taxonomy" id="2718620"/>
    <lineage>
        <taxon>Bacteria</taxon>
        <taxon>Pseudomonadati</taxon>
        <taxon>Thermodesulfobacteriota</taxon>
        <taxon>Desulfovibrionia</taxon>
        <taxon>Desulfovibrionales</taxon>
        <taxon>Desulfovibrionaceae</taxon>
        <taxon>Desulfovibrio</taxon>
    </lineage>
</organism>
<sequence length="407" mass="44439">MAQPVLKKIAIEDMRPGMYVVDSGLSWLEYPYLYMKEGMISSQVAVEAIVAEGYSEAVIDTELSIGISRGGESGEEALSRDLDALPDFFPPPPIVSVAEELDKAKFVYSDSVRYARSLMEGVRMGGAVDLAASTTLVEDIIGSVTRNCDALTGLSKLRSFDEYTFSHCVNVSVLCVVFGRFLGKSEEELRLLGLAGLFHDVGKQLVPTAVLNKPDKLTPEEFAVMKQHPLLGCKHLYGQEAGRSMEQAVLLGMLEHHEKYNGTGYPRGLSGSRISEIGRIIAVVDVYDALSSRRVYKAPMHPHKALGLMYSMRGKEFYPGYVERFIKCLGIYPVGSTVRLNTGHVAVVAASNPREPIQPLVMLVADKAGPIVPRRLDLSGQYTVRIESTLDPVEVGIDPVAVLENAA</sequence>
<reference evidence="2 3" key="1">
    <citation type="submission" date="2020-05" db="EMBL/GenBank/DDBJ databases">
        <title>Draft genome sequence of Desulfovibrio sp. strain HN2T.</title>
        <authorList>
            <person name="Ueno A."/>
            <person name="Tamazawa S."/>
            <person name="Tamamura S."/>
            <person name="Murakami T."/>
            <person name="Kiyama T."/>
            <person name="Inomata H."/>
            <person name="Amano Y."/>
            <person name="Miyakawa K."/>
            <person name="Tamaki H."/>
            <person name="Naganuma T."/>
            <person name="Kaneko K."/>
        </authorList>
    </citation>
    <scope>NUCLEOTIDE SEQUENCE [LARGE SCALE GENOMIC DNA]</scope>
    <source>
        <strain evidence="2 3">HN2</strain>
    </source>
</reference>
<dbReference type="SMART" id="SM00471">
    <property type="entry name" value="HDc"/>
    <property type="match status" value="1"/>
</dbReference>
<name>A0A7J0BGK8_9BACT</name>
<dbReference type="GO" id="GO:0016787">
    <property type="term" value="F:hydrolase activity"/>
    <property type="evidence" value="ECO:0007669"/>
    <property type="project" value="UniProtKB-KW"/>
</dbReference>
<gene>
    <name evidence="2" type="ORF">DSM101010T_06960</name>
</gene>
<dbReference type="CDD" id="cd00077">
    <property type="entry name" value="HDc"/>
    <property type="match status" value="1"/>
</dbReference>
<feature type="domain" description="HD-GYP" evidence="1">
    <location>
        <begin position="142"/>
        <end position="341"/>
    </location>
</feature>
<dbReference type="Pfam" id="PF13487">
    <property type="entry name" value="HD_5"/>
    <property type="match status" value="1"/>
</dbReference>
<dbReference type="Pfam" id="PF11871">
    <property type="entry name" value="DUF3391"/>
    <property type="match status" value="1"/>
</dbReference>
<evidence type="ECO:0000313" key="2">
    <source>
        <dbReference type="EMBL" id="GFM32331.1"/>
    </source>
</evidence>
<dbReference type="EMBL" id="BLVO01000005">
    <property type="protein sequence ID" value="GFM32331.1"/>
    <property type="molecule type" value="Genomic_DNA"/>
</dbReference>
<evidence type="ECO:0000313" key="3">
    <source>
        <dbReference type="Proteomes" id="UP000503840"/>
    </source>
</evidence>
<dbReference type="InterPro" id="IPR037522">
    <property type="entry name" value="HD_GYP_dom"/>
</dbReference>
<dbReference type="Proteomes" id="UP000503840">
    <property type="component" value="Unassembled WGS sequence"/>
</dbReference>
<evidence type="ECO:0000259" key="1">
    <source>
        <dbReference type="PROSITE" id="PS51832"/>
    </source>
</evidence>
<proteinExistence type="predicted"/>
<accession>A0A7J0BGK8</accession>
<dbReference type="AlphaFoldDB" id="A0A7J0BGK8"/>
<dbReference type="PROSITE" id="PS51832">
    <property type="entry name" value="HD_GYP"/>
    <property type="match status" value="1"/>
</dbReference>
<dbReference type="InterPro" id="IPR003607">
    <property type="entry name" value="HD/PDEase_dom"/>
</dbReference>